<dbReference type="InterPro" id="IPR036452">
    <property type="entry name" value="Ribo_hydro-like"/>
</dbReference>
<dbReference type="Gene3D" id="3.90.245.10">
    <property type="entry name" value="Ribonucleoside hydrolase-like"/>
    <property type="match status" value="1"/>
</dbReference>
<dbReference type="InterPro" id="IPR001910">
    <property type="entry name" value="Inosine/uridine_hydrolase_dom"/>
</dbReference>
<feature type="domain" description="Inosine/uridine-preferring nucleoside hydrolase" evidence="3">
    <location>
        <begin position="4"/>
        <end position="306"/>
    </location>
</feature>
<evidence type="ECO:0000313" key="4">
    <source>
        <dbReference type="EMBL" id="QPC46618.1"/>
    </source>
</evidence>
<reference evidence="4 5" key="1">
    <citation type="submission" date="2019-07" db="EMBL/GenBank/DDBJ databases">
        <title>Genome sequence of 2 isolates from Red Sea Mangroves.</title>
        <authorList>
            <person name="Sefrji F."/>
            <person name="Michoud G."/>
            <person name="Merlino G."/>
            <person name="Daffonchio D."/>
        </authorList>
    </citation>
    <scope>NUCLEOTIDE SEQUENCE [LARGE SCALE GENOMIC DNA]</scope>
    <source>
        <strain evidence="4 5">R1DC41</strain>
    </source>
</reference>
<name>A0A7S8CB85_9BACI</name>
<keyword evidence="5" id="KW-1185">Reference proteome</keyword>
<dbReference type="SUPFAM" id="SSF53590">
    <property type="entry name" value="Nucleoside hydrolase"/>
    <property type="match status" value="1"/>
</dbReference>
<dbReference type="Pfam" id="PF01156">
    <property type="entry name" value="IU_nuc_hydro"/>
    <property type="match status" value="1"/>
</dbReference>
<dbReference type="CDD" id="cd00455">
    <property type="entry name" value="nuc_hydro"/>
    <property type="match status" value="1"/>
</dbReference>
<gene>
    <name evidence="4" type="ORF">G8O30_06410</name>
</gene>
<keyword evidence="2" id="KW-0326">Glycosidase</keyword>
<dbReference type="KEGG" id="mcui:G8O30_06410"/>
<dbReference type="AlphaFoldDB" id="A0A7S8CB85"/>
<accession>A0A7S8CB85</accession>
<dbReference type="GO" id="GO:0005829">
    <property type="term" value="C:cytosol"/>
    <property type="evidence" value="ECO:0007669"/>
    <property type="project" value="TreeGrafter"/>
</dbReference>
<keyword evidence="1 4" id="KW-0378">Hydrolase</keyword>
<evidence type="ECO:0000256" key="1">
    <source>
        <dbReference type="ARBA" id="ARBA00022801"/>
    </source>
</evidence>
<dbReference type="Proteomes" id="UP000593626">
    <property type="component" value="Chromosome"/>
</dbReference>
<dbReference type="EMBL" id="CP049742">
    <property type="protein sequence ID" value="QPC46618.1"/>
    <property type="molecule type" value="Genomic_DNA"/>
</dbReference>
<evidence type="ECO:0000256" key="2">
    <source>
        <dbReference type="ARBA" id="ARBA00023295"/>
    </source>
</evidence>
<dbReference type="GO" id="GO:0008477">
    <property type="term" value="F:purine nucleosidase activity"/>
    <property type="evidence" value="ECO:0007669"/>
    <property type="project" value="TreeGrafter"/>
</dbReference>
<proteinExistence type="predicted"/>
<sequence length="317" mass="35157">MAKVLLFSDFGVDDVITVLYGYYSEEVEIVAIVADYGNVSKRTAIRNAQFLSSILKVELPLIGGASQPMTAIDQEVFPDIHGPVGLGPFIPAEDGNDYVLENFFKVKEVMDEYGKDLTIVSVGRLTSLATSYLLYEETMRNVGRIIIMGGAFNVPGNITPVAEANVFSDPVAANIIFELSTIPIDIIPLDVTMKALLKPEFVEELDDYYVKVDDPVGQLIAPMINYYYEFYSKSNPGIEGSPIHDLVALWATQRNAKIEYTKVPVKVSTQRGCSFGATFGDFRQTPDKEFWPVHRIATSIDVNAYLSQIMSEFKSKS</sequence>
<dbReference type="GO" id="GO:0006152">
    <property type="term" value="P:purine nucleoside catabolic process"/>
    <property type="evidence" value="ECO:0007669"/>
    <property type="project" value="TreeGrafter"/>
</dbReference>
<evidence type="ECO:0000313" key="5">
    <source>
        <dbReference type="Proteomes" id="UP000593626"/>
    </source>
</evidence>
<dbReference type="PANTHER" id="PTHR12304:SF4">
    <property type="entry name" value="URIDINE NUCLEOSIDASE"/>
    <property type="match status" value="1"/>
</dbReference>
<dbReference type="PANTHER" id="PTHR12304">
    <property type="entry name" value="INOSINE-URIDINE PREFERRING NUCLEOSIDE HYDROLASE"/>
    <property type="match status" value="1"/>
</dbReference>
<protein>
    <submittedName>
        <fullName evidence="4">Nucleoside hydrolase</fullName>
    </submittedName>
</protein>
<dbReference type="InterPro" id="IPR023186">
    <property type="entry name" value="IUNH"/>
</dbReference>
<evidence type="ECO:0000259" key="3">
    <source>
        <dbReference type="Pfam" id="PF01156"/>
    </source>
</evidence>
<dbReference type="RefSeq" id="WP_239674148.1">
    <property type="nucleotide sequence ID" value="NZ_CP049742.1"/>
</dbReference>
<organism evidence="4 5">
    <name type="scientific">Mangrovibacillus cuniculi</name>
    <dbReference type="NCBI Taxonomy" id="2593652"/>
    <lineage>
        <taxon>Bacteria</taxon>
        <taxon>Bacillati</taxon>
        <taxon>Bacillota</taxon>
        <taxon>Bacilli</taxon>
        <taxon>Bacillales</taxon>
        <taxon>Bacillaceae</taxon>
        <taxon>Mangrovibacillus</taxon>
    </lineage>
</organism>